<dbReference type="Pfam" id="PF00753">
    <property type="entry name" value="Lactamase_B"/>
    <property type="match status" value="1"/>
</dbReference>
<proteinExistence type="predicted"/>
<dbReference type="Gene3D" id="3.60.15.10">
    <property type="entry name" value="Ribonuclease Z/Hydroxyacylglutathione hydrolase-like"/>
    <property type="match status" value="1"/>
</dbReference>
<name>A0ABV4K319_9BACT</name>
<evidence type="ECO:0000313" key="3">
    <source>
        <dbReference type="EMBL" id="MEZ7196424.1"/>
    </source>
</evidence>
<keyword evidence="4" id="KW-1185">Reference proteome</keyword>
<dbReference type="CDD" id="cd00158">
    <property type="entry name" value="RHOD"/>
    <property type="match status" value="2"/>
</dbReference>
<dbReference type="InterPro" id="IPR001279">
    <property type="entry name" value="Metallo-B-lactamas"/>
</dbReference>
<dbReference type="EMBL" id="JBGLYH010000013">
    <property type="protein sequence ID" value="MEZ7196424.1"/>
    <property type="molecule type" value="Genomic_DNA"/>
</dbReference>
<dbReference type="InterPro" id="IPR051682">
    <property type="entry name" value="Mito_Persulfide_Diox"/>
</dbReference>
<protein>
    <submittedName>
        <fullName evidence="3">Rhodanese-like domain-containing protein</fullName>
    </submittedName>
</protein>
<accession>A0ABV4K319</accession>
<dbReference type="InterPro" id="IPR044528">
    <property type="entry name" value="POD-like_MBL-fold"/>
</dbReference>
<dbReference type="PROSITE" id="PS50206">
    <property type="entry name" value="RHODANESE_3"/>
    <property type="match status" value="2"/>
</dbReference>
<feature type="domain" description="Rhodanese" evidence="2">
    <location>
        <begin position="372"/>
        <end position="460"/>
    </location>
</feature>
<evidence type="ECO:0000313" key="4">
    <source>
        <dbReference type="Proteomes" id="UP001568698"/>
    </source>
</evidence>
<gene>
    <name evidence="3" type="ORF">AB6M95_06665</name>
</gene>
<dbReference type="PANTHER" id="PTHR43084">
    <property type="entry name" value="PERSULFIDE DIOXYGENASE ETHE1"/>
    <property type="match status" value="1"/>
</dbReference>
<feature type="domain" description="Rhodanese" evidence="2">
    <location>
        <begin position="266"/>
        <end position="357"/>
    </location>
</feature>
<dbReference type="CDD" id="cd07724">
    <property type="entry name" value="POD-like_MBL-fold"/>
    <property type="match status" value="1"/>
</dbReference>
<dbReference type="Pfam" id="PF00581">
    <property type="entry name" value="Rhodanese"/>
    <property type="match status" value="2"/>
</dbReference>
<dbReference type="SUPFAM" id="SSF52821">
    <property type="entry name" value="Rhodanese/Cell cycle control phosphatase"/>
    <property type="match status" value="2"/>
</dbReference>
<keyword evidence="1" id="KW-0479">Metal-binding</keyword>
<dbReference type="PANTHER" id="PTHR43084:SF1">
    <property type="entry name" value="PERSULFIDE DIOXYGENASE ETHE1, MITOCHONDRIAL"/>
    <property type="match status" value="1"/>
</dbReference>
<evidence type="ECO:0000256" key="1">
    <source>
        <dbReference type="ARBA" id="ARBA00022723"/>
    </source>
</evidence>
<dbReference type="SMART" id="SM00450">
    <property type="entry name" value="RHOD"/>
    <property type="match status" value="2"/>
</dbReference>
<dbReference type="SUPFAM" id="SSF56281">
    <property type="entry name" value="Metallo-hydrolase/oxidoreductase"/>
    <property type="match status" value="1"/>
</dbReference>
<organism evidence="3 4">
    <name type="scientific">Pseudodesulfovibrio karagichevae</name>
    <dbReference type="NCBI Taxonomy" id="3239305"/>
    <lineage>
        <taxon>Bacteria</taxon>
        <taxon>Pseudomonadati</taxon>
        <taxon>Thermodesulfobacteriota</taxon>
        <taxon>Desulfovibrionia</taxon>
        <taxon>Desulfovibrionales</taxon>
        <taxon>Desulfovibrionaceae</taxon>
    </lineage>
</organism>
<dbReference type="InterPro" id="IPR001763">
    <property type="entry name" value="Rhodanese-like_dom"/>
</dbReference>
<dbReference type="InterPro" id="IPR036873">
    <property type="entry name" value="Rhodanese-like_dom_sf"/>
</dbReference>
<dbReference type="Proteomes" id="UP001568698">
    <property type="component" value="Unassembled WGS sequence"/>
</dbReference>
<reference evidence="3 4" key="1">
    <citation type="submission" date="2024-08" db="EMBL/GenBank/DDBJ databases">
        <title>Sulfate-reducing bacteria isolated from formation water of the oil field in Kazakhstan and description of Pseudodesulfovibrio sp.</title>
        <authorList>
            <person name="Bidzhieva S.K."/>
            <person name="Tourova T.P."/>
            <person name="Grouzdev D.S."/>
            <person name="Beletsky A.V."/>
            <person name="Sokolova D.S."/>
            <person name="Samigullina S.R."/>
            <person name="Poltaraus A.B."/>
            <person name="Avtukh A.N."/>
            <person name="Tereshina V.M."/>
            <person name="Zhaparov N.S."/>
            <person name="Mardanov A.V."/>
            <person name="Nazina T.N."/>
        </authorList>
    </citation>
    <scope>NUCLEOTIDE SEQUENCE [LARGE SCALE GENOMIC DNA]</scope>
    <source>
        <strain evidence="3 4">9FUS</strain>
    </source>
</reference>
<sequence length="460" mass="50861">MYFKQITTPGLGCFSYVIGCPAAGEMVVVDPKRDVQDYLDISREEGMRIVHVIDTHVHADHVSGAQELKSQTGCDIMVYETSPVDYEFTPLVEGQQLTVGNAKLEVLFTPGHTPDALSLLVTDTTRGDEPWMLLTGDVLFVGDIGRPDLVGGARLYEQVENLWNSLYVKFAQFPDSLEVFPAHGAGSLCGRGMSSKPSSTLGFERRHNPMLGFDKFEDFHLAMSQNFPARPKSFTHIISTNASGAPLLERCPLDLAMNPYKFEEKMQDGAVVIDVRDAAAYAGYHIPGSLNIGFEPSLANWVGMTVEPDADILLVVDTRDDYERMRVELHRIGYDNILGYLSGGIQAWVYSGRAVDSLAIDSAQVLQNVQEQGKAISLIDVRTPVEWENGHIPGARHIPLVDILDGKFDLDEDTHHLLYCAAGYRANIAASYLQKHGYWDVRSLAGGYIAWSRAGFKTEK</sequence>
<dbReference type="Gene3D" id="3.40.250.10">
    <property type="entry name" value="Rhodanese-like domain"/>
    <property type="match status" value="2"/>
</dbReference>
<dbReference type="InterPro" id="IPR036866">
    <property type="entry name" value="RibonucZ/Hydroxyglut_hydro"/>
</dbReference>
<evidence type="ECO:0000259" key="2">
    <source>
        <dbReference type="PROSITE" id="PS50206"/>
    </source>
</evidence>
<dbReference type="SMART" id="SM00849">
    <property type="entry name" value="Lactamase_B"/>
    <property type="match status" value="1"/>
</dbReference>
<comment type="caution">
    <text evidence="3">The sequence shown here is derived from an EMBL/GenBank/DDBJ whole genome shotgun (WGS) entry which is preliminary data.</text>
</comment>
<dbReference type="RefSeq" id="WP_371385959.1">
    <property type="nucleotide sequence ID" value="NZ_JBGLYH010000013.1"/>
</dbReference>